<keyword evidence="3" id="KW-1185">Reference proteome</keyword>
<feature type="compositionally biased region" description="Basic and acidic residues" evidence="1">
    <location>
        <begin position="129"/>
        <end position="140"/>
    </location>
</feature>
<gene>
    <name evidence="2" type="ORF">LX15_003678</name>
</gene>
<feature type="compositionally biased region" description="Basic and acidic residues" evidence="1">
    <location>
        <begin position="104"/>
        <end position="114"/>
    </location>
</feature>
<evidence type="ECO:0000313" key="3">
    <source>
        <dbReference type="Proteomes" id="UP001205311"/>
    </source>
</evidence>
<evidence type="ECO:0000313" key="2">
    <source>
        <dbReference type="EMBL" id="MCP2259967.1"/>
    </source>
</evidence>
<proteinExistence type="predicted"/>
<evidence type="ECO:0000256" key="1">
    <source>
        <dbReference type="SAM" id="MobiDB-lite"/>
    </source>
</evidence>
<accession>A0ABT1HWQ7</accession>
<name>A0ABT1HWQ7_STRSD</name>
<reference evidence="2 3" key="1">
    <citation type="submission" date="2022-06" db="EMBL/GenBank/DDBJ databases">
        <title>Genomic Encyclopedia of Archaeal and Bacterial Type Strains, Phase II (KMG-II): from individual species to whole genera.</title>
        <authorList>
            <person name="Goeker M."/>
        </authorList>
    </citation>
    <scope>NUCLEOTIDE SEQUENCE [LARGE SCALE GENOMIC DNA]</scope>
    <source>
        <strain evidence="2 3">DSM 40477</strain>
    </source>
</reference>
<dbReference type="Proteomes" id="UP001205311">
    <property type="component" value="Unassembled WGS sequence"/>
</dbReference>
<dbReference type="EMBL" id="JAMTCP010000022">
    <property type="protein sequence ID" value="MCP2259967.1"/>
    <property type="molecule type" value="Genomic_DNA"/>
</dbReference>
<sequence>MSKLLEAANRLYPEAPDERSDSQKMSDEYRFIETLTFADADEILVMLHDDFEKGYRFPVWVRNLAYRLACLQRPDDPDLLREAAADLLLFGPDWDDIAQAMTAKADRIDPEGKTKKTPSTVETLVPPSTEHRPVPETKTE</sequence>
<organism evidence="2 3">
    <name type="scientific">Streptoalloteichus tenebrarius (strain ATCC 17920 / DSM 40477 / JCM 4838 / CBS 697.72 / NBRC 16177 / NCIMB 11028 / NRRL B-12390 / A12253. 1 / ISP 5477)</name>
    <name type="common">Streptomyces tenebrarius</name>
    <dbReference type="NCBI Taxonomy" id="1933"/>
    <lineage>
        <taxon>Bacteria</taxon>
        <taxon>Bacillati</taxon>
        <taxon>Actinomycetota</taxon>
        <taxon>Actinomycetes</taxon>
        <taxon>Pseudonocardiales</taxon>
        <taxon>Pseudonocardiaceae</taxon>
        <taxon>Streptoalloteichus</taxon>
    </lineage>
</organism>
<feature type="region of interest" description="Disordered" evidence="1">
    <location>
        <begin position="103"/>
        <end position="140"/>
    </location>
</feature>
<protein>
    <submittedName>
        <fullName evidence="2">Uncharacterized protein</fullName>
    </submittedName>
</protein>
<comment type="caution">
    <text evidence="2">The sequence shown here is derived from an EMBL/GenBank/DDBJ whole genome shotgun (WGS) entry which is preliminary data.</text>
</comment>
<dbReference type="RefSeq" id="WP_253670846.1">
    <property type="nucleotide sequence ID" value="NZ_JAMTCP010000022.1"/>
</dbReference>